<keyword evidence="2" id="KW-1185">Reference proteome</keyword>
<reference evidence="1 2" key="1">
    <citation type="submission" date="2016-12" db="EMBL/GenBank/DDBJ databases">
        <title>Comparative genomics of Bartonella apis.</title>
        <authorList>
            <person name="Engel P."/>
        </authorList>
    </citation>
    <scope>NUCLEOTIDE SEQUENCE [LARGE SCALE GENOMIC DNA]</scope>
    <source>
        <strain evidence="1 2">PEB0149</strain>
    </source>
</reference>
<evidence type="ECO:0008006" key="3">
    <source>
        <dbReference type="Google" id="ProtNLM"/>
    </source>
</evidence>
<dbReference type="PROSITE" id="PS51257">
    <property type="entry name" value="PROKAR_LIPOPROTEIN"/>
    <property type="match status" value="1"/>
</dbReference>
<name>A0A1R0F7A4_9HYPH</name>
<dbReference type="Proteomes" id="UP000187344">
    <property type="component" value="Unassembled WGS sequence"/>
</dbReference>
<protein>
    <recommendedName>
        <fullName evidence="3">Lipoprotein</fullName>
    </recommendedName>
</protein>
<organism evidence="1 2">
    <name type="scientific">Bartonella apis</name>
    <dbReference type="NCBI Taxonomy" id="1686310"/>
    <lineage>
        <taxon>Bacteria</taxon>
        <taxon>Pseudomonadati</taxon>
        <taxon>Pseudomonadota</taxon>
        <taxon>Alphaproteobacteria</taxon>
        <taxon>Hyphomicrobiales</taxon>
        <taxon>Bartonellaceae</taxon>
        <taxon>Bartonella</taxon>
    </lineage>
</organism>
<proteinExistence type="predicted"/>
<evidence type="ECO:0000313" key="1">
    <source>
        <dbReference type="EMBL" id="OLY42802.1"/>
    </source>
</evidence>
<dbReference type="OrthoDB" id="8612762at2"/>
<accession>A0A1R0F7A4</accession>
<dbReference type="EMBL" id="LXYT01000003">
    <property type="protein sequence ID" value="OLY42802.1"/>
    <property type="molecule type" value="Genomic_DNA"/>
</dbReference>
<sequence length="84" mass="9438">MWKKVLLTSLVMLTGCLTLHGSYRITVEDKDGKPINAKLDLYAEGSGIYTVRNSMCSVYPGAVIRIRDSNTNQELKSESPYHCR</sequence>
<gene>
    <name evidence="1" type="ORF">PEB0149_002140</name>
</gene>
<dbReference type="RefSeq" id="WP_075870637.1">
    <property type="nucleotide sequence ID" value="NZ_LXYT01000003.1"/>
</dbReference>
<evidence type="ECO:0000313" key="2">
    <source>
        <dbReference type="Proteomes" id="UP000187344"/>
    </source>
</evidence>
<dbReference type="AlphaFoldDB" id="A0A1R0F7A4"/>
<comment type="caution">
    <text evidence="1">The sequence shown here is derived from an EMBL/GenBank/DDBJ whole genome shotgun (WGS) entry which is preliminary data.</text>
</comment>